<dbReference type="PANTHER" id="PTHR32024:SF2">
    <property type="entry name" value="TRK SYSTEM POTASSIUM UPTAKE PROTEIN TRKG-RELATED"/>
    <property type="match status" value="1"/>
</dbReference>
<evidence type="ECO:0000256" key="2">
    <source>
        <dbReference type="ARBA" id="ARBA00009137"/>
    </source>
</evidence>
<keyword evidence="11" id="KW-1185">Reference proteome</keyword>
<evidence type="ECO:0000256" key="9">
    <source>
        <dbReference type="SAM" id="Phobius"/>
    </source>
</evidence>
<dbReference type="OrthoDB" id="111943at2157"/>
<organism evidence="10 11">
    <name type="scientific">Candidatus Nanohalobium constans</name>
    <dbReference type="NCBI Taxonomy" id="2565781"/>
    <lineage>
        <taxon>Archaea</taxon>
        <taxon>Candidatus Nanohalarchaeota</taxon>
        <taxon>Candidatus Nanohalobia</taxon>
        <taxon>Candidatus Nanohalobiales</taxon>
        <taxon>Candidatus Nanohalobiaceae</taxon>
        <taxon>Candidatus Nanohalobium</taxon>
    </lineage>
</organism>
<dbReference type="RefSeq" id="WP_153550416.1">
    <property type="nucleotide sequence ID" value="NZ_CP040089.1"/>
</dbReference>
<evidence type="ECO:0000313" key="11">
    <source>
        <dbReference type="Proteomes" id="UP000377803"/>
    </source>
</evidence>
<dbReference type="KEGG" id="ncon:LC1Nh_0791"/>
<feature type="transmembrane region" description="Helical" evidence="9">
    <location>
        <begin position="386"/>
        <end position="405"/>
    </location>
</feature>
<accession>A0A5Q0UIB8</accession>
<feature type="transmembrane region" description="Helical" evidence="9">
    <location>
        <begin position="12"/>
        <end position="31"/>
    </location>
</feature>
<dbReference type="Pfam" id="PF02386">
    <property type="entry name" value="TrkH"/>
    <property type="match status" value="2"/>
</dbReference>
<evidence type="ECO:0000313" key="10">
    <source>
        <dbReference type="EMBL" id="QGA80675.1"/>
    </source>
</evidence>
<dbReference type="Proteomes" id="UP000377803">
    <property type="component" value="Chromosome"/>
</dbReference>
<keyword evidence="8 9" id="KW-0472">Membrane</keyword>
<feature type="transmembrane region" description="Helical" evidence="9">
    <location>
        <begin position="129"/>
        <end position="146"/>
    </location>
</feature>
<feature type="transmembrane region" description="Helical" evidence="9">
    <location>
        <begin position="444"/>
        <end position="463"/>
    </location>
</feature>
<name>A0A5Q0UIB8_9ARCH</name>
<keyword evidence="4" id="KW-1003">Cell membrane</keyword>
<feature type="transmembrane region" description="Helical" evidence="9">
    <location>
        <begin position="69"/>
        <end position="89"/>
    </location>
</feature>
<feature type="transmembrane region" description="Helical" evidence="9">
    <location>
        <begin position="232"/>
        <end position="251"/>
    </location>
</feature>
<protein>
    <submittedName>
        <fullName evidence="10">Trk-type K+ transport system, membrane component</fullName>
    </submittedName>
</protein>
<dbReference type="GeneID" id="42365180"/>
<evidence type="ECO:0000256" key="4">
    <source>
        <dbReference type="ARBA" id="ARBA00022475"/>
    </source>
</evidence>
<keyword evidence="3" id="KW-0813">Transport</keyword>
<feature type="transmembrane region" description="Helical" evidence="9">
    <location>
        <begin position="312"/>
        <end position="334"/>
    </location>
</feature>
<dbReference type="AlphaFoldDB" id="A0A5Q0UIB8"/>
<evidence type="ECO:0000256" key="3">
    <source>
        <dbReference type="ARBA" id="ARBA00022448"/>
    </source>
</evidence>
<dbReference type="GO" id="GO:0005886">
    <property type="term" value="C:plasma membrane"/>
    <property type="evidence" value="ECO:0007669"/>
    <property type="project" value="UniProtKB-SubCell"/>
</dbReference>
<dbReference type="PANTHER" id="PTHR32024">
    <property type="entry name" value="TRK SYSTEM POTASSIUM UPTAKE PROTEIN TRKG-RELATED"/>
    <property type="match status" value="1"/>
</dbReference>
<proteinExistence type="inferred from homology"/>
<feature type="transmembrane region" description="Helical" evidence="9">
    <location>
        <begin position="180"/>
        <end position="200"/>
    </location>
</feature>
<keyword evidence="7" id="KW-0406">Ion transport</keyword>
<evidence type="ECO:0000256" key="1">
    <source>
        <dbReference type="ARBA" id="ARBA00004651"/>
    </source>
</evidence>
<dbReference type="EMBL" id="CP040089">
    <property type="protein sequence ID" value="QGA80675.1"/>
    <property type="molecule type" value="Genomic_DNA"/>
</dbReference>
<evidence type="ECO:0000256" key="7">
    <source>
        <dbReference type="ARBA" id="ARBA00023065"/>
    </source>
</evidence>
<keyword evidence="6 9" id="KW-1133">Transmembrane helix</keyword>
<evidence type="ECO:0000256" key="5">
    <source>
        <dbReference type="ARBA" id="ARBA00022692"/>
    </source>
</evidence>
<gene>
    <name evidence="10" type="primary">trkG</name>
    <name evidence="10" type="ORF">LC1Nh_0791</name>
</gene>
<sequence length="472" mass="50683">MRLRVVSQIIGRFMLVFAPILASPVLIGLYYSEPSHILAPFIYASIACLIAGFILKHGGKSSDPSVKEALIATVLGWSIATFLGGVPLLSEMSFINAVFESAAGLTTTGISMFLTPEELPNSILFWRSLMQWVGGLGILTFFIAVIRESGGISRRLFSAETHKTDPGSIRPSLRKSIIELWRVYGFITSVIIGTFVALGMTPFNAITHGFSTLSTGGFSTTSQSLGGFSPEIQAATIPFMFIGGVNFVLLYRFLRGEASALKNSELKMYMQIFIAMTGVFFLGYMGSSSALLDSAFQSAAIISSTGFGTASLLTLSTAIQVVIIAAMFAGGSVGSTAGGIKVFRLKALIELVKTRIRAYSLPETAVNEVKIDEEIMDRSTIRTISVLFFVWVVVVFAGTVSVLALDGVTFEAALSGAVSSAGNMGPVFMEGGQMVELSWMSKSIWILLMLAGRLEMLPLLAIFNRSFLPDSK</sequence>
<dbReference type="GO" id="GO:0008324">
    <property type="term" value="F:monoatomic cation transmembrane transporter activity"/>
    <property type="evidence" value="ECO:0007669"/>
    <property type="project" value="InterPro"/>
</dbReference>
<evidence type="ECO:0000256" key="6">
    <source>
        <dbReference type="ARBA" id="ARBA00022989"/>
    </source>
</evidence>
<feature type="transmembrane region" description="Helical" evidence="9">
    <location>
        <begin position="37"/>
        <end position="57"/>
    </location>
</feature>
<comment type="subcellular location">
    <subcellularLocation>
        <location evidence="1">Cell membrane</location>
        <topology evidence="1">Multi-pass membrane protein</topology>
    </subcellularLocation>
</comment>
<dbReference type="InterPro" id="IPR003445">
    <property type="entry name" value="Cat_transpt"/>
</dbReference>
<comment type="similarity">
    <text evidence="2">Belongs to the TrkH potassium transport family.</text>
</comment>
<dbReference type="GO" id="GO:0030001">
    <property type="term" value="P:metal ion transport"/>
    <property type="evidence" value="ECO:0007669"/>
    <property type="project" value="UniProtKB-ARBA"/>
</dbReference>
<feature type="transmembrane region" description="Helical" evidence="9">
    <location>
        <begin position="272"/>
        <end position="292"/>
    </location>
</feature>
<reference evidence="11" key="1">
    <citation type="submission" date="2019-05" db="EMBL/GenBank/DDBJ databases">
        <title>Candidatus Nanohalobium constans, a novel model system to study the DPANN nano-sized archaea: genomic and physiological characterization of a nanoarchaeon co-cultured with its chitinotrophic host.</title>
        <authorList>
            <person name="La Cono V."/>
            <person name="Arcadi E."/>
            <person name="Crisafi F."/>
            <person name="Denaro R."/>
            <person name="La Spada G."/>
            <person name="Messina E."/>
            <person name="Smedile F."/>
            <person name="Toshchakov S.V."/>
            <person name="Shevchenko M.A."/>
            <person name="Golyshin P.N."/>
            <person name="Golyshina O.V."/>
            <person name="Ferrer M."/>
            <person name="Rohde M."/>
            <person name="Mushegian A."/>
            <person name="Sorokin D.Y."/>
            <person name="Giuliano L."/>
            <person name="Yakimov M.M."/>
        </authorList>
    </citation>
    <scope>NUCLEOTIDE SEQUENCE [LARGE SCALE GENOMIC DNA]</scope>
    <source>
        <strain evidence="11">LC1Nh</strain>
    </source>
</reference>
<evidence type="ECO:0000256" key="8">
    <source>
        <dbReference type="ARBA" id="ARBA00023136"/>
    </source>
</evidence>
<keyword evidence="5 9" id="KW-0812">Transmembrane</keyword>